<dbReference type="EMBL" id="JACXXH010000006">
    <property type="protein sequence ID" value="MBD3864035.1"/>
    <property type="molecule type" value="Genomic_DNA"/>
</dbReference>
<proteinExistence type="predicted"/>
<evidence type="ECO:0000313" key="3">
    <source>
        <dbReference type="Proteomes" id="UP000627521"/>
    </source>
</evidence>
<gene>
    <name evidence="2" type="ORF">IEG06_11280</name>
</gene>
<organism evidence="2 3">
    <name type="scientific">Olleya marilimosa</name>
    <dbReference type="NCBI Taxonomy" id="272164"/>
    <lineage>
        <taxon>Bacteria</taxon>
        <taxon>Pseudomonadati</taxon>
        <taxon>Bacteroidota</taxon>
        <taxon>Flavobacteriia</taxon>
        <taxon>Flavobacteriales</taxon>
        <taxon>Flavobacteriaceae</taxon>
    </lineage>
</organism>
<dbReference type="Gene3D" id="2.40.160.60">
    <property type="entry name" value="Outer membrane protein transport protein (OMPP1/FadL/TodX)"/>
    <property type="match status" value="1"/>
</dbReference>
<sequence length="430" mass="47512">MIKKLVLVFIAVFAIQSYGQEGTASPYSFYGIGSLKFKGSVENRSMGGLGVYKDSIHINFSNPATYGGNNLATFNNETRPVKFTVGGSHTTTDLKSDNGSDSATSTTFDYLALAFPVGKFGFGFGLLPYSSVGYELETRNANDMVDYRYAGEGGLNKAFLALGYQVNKSLSVGVQMDYDFGNIQNNTINVLYNDADEPLQYYSEESNRSDLSGLNFNLGIHYQKMISPKLEYQGSVTYTPEINLTSQNQRSISTIDVSSGLTNQIEVDLSTNNLKETKLTLPSKFSVGSGIGQPRKWFAGLEYTTQNTSEFFNPLYENVGATFEDASKFSLGGFFIPEYNSFSSGWKRATYRAGMRFEKTGLIINNESIQEFGMSFGVGIPVGVWFSNANLGVEIGQRGTTNANLVKENFVNFQLSLSLNDRWFNKKKYN</sequence>
<dbReference type="RefSeq" id="WP_191100267.1">
    <property type="nucleotide sequence ID" value="NZ_CAXBHU010000005.1"/>
</dbReference>
<evidence type="ECO:0008006" key="4">
    <source>
        <dbReference type="Google" id="ProtNLM"/>
    </source>
</evidence>
<keyword evidence="1" id="KW-0732">Signal</keyword>
<keyword evidence="3" id="KW-1185">Reference proteome</keyword>
<comment type="caution">
    <text evidence="2">The sequence shown here is derived from an EMBL/GenBank/DDBJ whole genome shotgun (WGS) entry which is preliminary data.</text>
</comment>
<feature type="signal peptide" evidence="1">
    <location>
        <begin position="1"/>
        <end position="19"/>
    </location>
</feature>
<name>A0ABR8LV39_9FLAO</name>
<accession>A0ABR8LV39</accession>
<reference evidence="2 3" key="1">
    <citation type="submission" date="2020-09" db="EMBL/GenBank/DDBJ databases">
        <title>Bacillus nautilus sp. nov., Chryseoglobus crepusculi sp. nov, and Psychrobacter noctis sp. nov., isolated from deep-sea sponges from the equatorial Atlantic.</title>
        <authorList>
            <person name="Stennett H.L."/>
            <person name="Williams S.E."/>
        </authorList>
    </citation>
    <scope>NUCLEOTIDE SEQUENCE [LARGE SCALE GENOMIC DNA]</scope>
    <source>
        <strain evidence="2 3">28M-24</strain>
    </source>
</reference>
<dbReference type="Proteomes" id="UP000627521">
    <property type="component" value="Unassembled WGS sequence"/>
</dbReference>
<dbReference type="SUPFAM" id="SSF56935">
    <property type="entry name" value="Porins"/>
    <property type="match status" value="1"/>
</dbReference>
<evidence type="ECO:0000256" key="1">
    <source>
        <dbReference type="SAM" id="SignalP"/>
    </source>
</evidence>
<protein>
    <recommendedName>
        <fullName evidence="4">Long-chain fatty acid transport protein</fullName>
    </recommendedName>
</protein>
<evidence type="ECO:0000313" key="2">
    <source>
        <dbReference type="EMBL" id="MBD3864035.1"/>
    </source>
</evidence>
<feature type="chain" id="PRO_5045440925" description="Long-chain fatty acid transport protein" evidence="1">
    <location>
        <begin position="20"/>
        <end position="430"/>
    </location>
</feature>